<comment type="caution">
    <text evidence="1">The sequence shown here is derived from an EMBL/GenBank/DDBJ whole genome shotgun (WGS) entry which is preliminary data.</text>
</comment>
<dbReference type="InterPro" id="IPR009061">
    <property type="entry name" value="DNA-bd_dom_put_sf"/>
</dbReference>
<protein>
    <submittedName>
        <fullName evidence="1">DNA-binding protein</fullName>
    </submittedName>
</protein>
<sequence>MLQKTLSDGEVLRKILTLLESSSSGPPQSRFRVYSNAEIKELLKIKDRYLKKLRDNGFLGYSREGDKYWYTQEDVDRFLRRFHFKDFATSDSLPPY</sequence>
<dbReference type="GO" id="GO:0003677">
    <property type="term" value="F:DNA binding"/>
    <property type="evidence" value="ECO:0007669"/>
    <property type="project" value="UniProtKB-KW"/>
</dbReference>
<dbReference type="Proteomes" id="UP000306630">
    <property type="component" value="Unassembled WGS sequence"/>
</dbReference>
<proteinExistence type="predicted"/>
<gene>
    <name evidence="1" type="ORF">E5333_05880</name>
</gene>
<evidence type="ECO:0000313" key="2">
    <source>
        <dbReference type="Proteomes" id="UP000306630"/>
    </source>
</evidence>
<accession>A0A4S2FYP4</accession>
<keyword evidence="1" id="KW-0238">DNA-binding</keyword>
<reference evidence="1 2" key="1">
    <citation type="submission" date="2019-04" db="EMBL/GenBank/DDBJ databases">
        <title>Microbes associate with the intestines of laboratory mice.</title>
        <authorList>
            <person name="Navarre W."/>
            <person name="Wong E."/>
            <person name="Huang K."/>
            <person name="Tropini C."/>
            <person name="Ng K."/>
            <person name="Yu B."/>
        </authorList>
    </citation>
    <scope>NUCLEOTIDE SEQUENCE [LARGE SCALE GENOMIC DNA]</scope>
    <source>
        <strain evidence="1 2">NM06_A21</strain>
    </source>
</reference>
<dbReference type="AlphaFoldDB" id="A0A4S2FYP4"/>
<evidence type="ECO:0000313" key="1">
    <source>
        <dbReference type="EMBL" id="TGY74584.1"/>
    </source>
</evidence>
<dbReference type="RefSeq" id="WP_135993046.1">
    <property type="nucleotide sequence ID" value="NZ_SRYD01000019.1"/>
</dbReference>
<dbReference type="EMBL" id="SRYD01000019">
    <property type="protein sequence ID" value="TGY74584.1"/>
    <property type="molecule type" value="Genomic_DNA"/>
</dbReference>
<dbReference type="SUPFAM" id="SSF46955">
    <property type="entry name" value="Putative DNA-binding domain"/>
    <property type="match status" value="1"/>
</dbReference>
<organism evidence="1 2">
    <name type="scientific">Muribaculum intestinale</name>
    <dbReference type="NCBI Taxonomy" id="1796646"/>
    <lineage>
        <taxon>Bacteria</taxon>
        <taxon>Pseudomonadati</taxon>
        <taxon>Bacteroidota</taxon>
        <taxon>Bacteroidia</taxon>
        <taxon>Bacteroidales</taxon>
        <taxon>Muribaculaceae</taxon>
        <taxon>Muribaculum</taxon>
    </lineage>
</organism>
<name>A0A4S2FYP4_9BACT</name>